<name>A0A382VKK0_9ZZZZ</name>
<dbReference type="EMBL" id="UINC01152717">
    <property type="protein sequence ID" value="SVD47047.1"/>
    <property type="molecule type" value="Genomic_DNA"/>
</dbReference>
<reference evidence="1" key="1">
    <citation type="submission" date="2018-05" db="EMBL/GenBank/DDBJ databases">
        <authorList>
            <person name="Lanie J.A."/>
            <person name="Ng W.-L."/>
            <person name="Kazmierczak K.M."/>
            <person name="Andrzejewski T.M."/>
            <person name="Davidsen T.M."/>
            <person name="Wayne K.J."/>
            <person name="Tettelin H."/>
            <person name="Glass J.I."/>
            <person name="Rusch D."/>
            <person name="Podicherti R."/>
            <person name="Tsui H.-C.T."/>
            <person name="Winkler M.E."/>
        </authorList>
    </citation>
    <scope>NUCLEOTIDE SEQUENCE</scope>
</reference>
<gene>
    <name evidence="1" type="ORF">METZ01_LOCUS399901</name>
</gene>
<protein>
    <submittedName>
        <fullName evidence="1">Uncharacterized protein</fullName>
    </submittedName>
</protein>
<sequence>MKYPLMRNNITREDLDVVIEHLKQDDPILTNGPNAPSN</sequence>
<accession>A0A382VKK0</accession>
<dbReference type="AlphaFoldDB" id="A0A382VKK0"/>
<proteinExistence type="predicted"/>
<organism evidence="1">
    <name type="scientific">marine metagenome</name>
    <dbReference type="NCBI Taxonomy" id="408172"/>
    <lineage>
        <taxon>unclassified sequences</taxon>
        <taxon>metagenomes</taxon>
        <taxon>ecological metagenomes</taxon>
    </lineage>
</organism>
<evidence type="ECO:0000313" key="1">
    <source>
        <dbReference type="EMBL" id="SVD47047.1"/>
    </source>
</evidence>